<gene>
    <name evidence="1" type="ORF">METZ01_LOCUS193090</name>
</gene>
<organism evidence="1">
    <name type="scientific">marine metagenome</name>
    <dbReference type="NCBI Taxonomy" id="408172"/>
    <lineage>
        <taxon>unclassified sequences</taxon>
        <taxon>metagenomes</taxon>
        <taxon>ecological metagenomes</taxon>
    </lineage>
</organism>
<protein>
    <submittedName>
        <fullName evidence="1">Uncharacterized protein</fullName>
    </submittedName>
</protein>
<accession>A0A382DP41</accession>
<proteinExistence type="predicted"/>
<reference evidence="1" key="1">
    <citation type="submission" date="2018-05" db="EMBL/GenBank/DDBJ databases">
        <authorList>
            <person name="Lanie J.A."/>
            <person name="Ng W.-L."/>
            <person name="Kazmierczak K.M."/>
            <person name="Andrzejewski T.M."/>
            <person name="Davidsen T.M."/>
            <person name="Wayne K.J."/>
            <person name="Tettelin H."/>
            <person name="Glass J.I."/>
            <person name="Rusch D."/>
            <person name="Podicherti R."/>
            <person name="Tsui H.-C.T."/>
            <person name="Winkler M.E."/>
        </authorList>
    </citation>
    <scope>NUCLEOTIDE SEQUENCE</scope>
</reference>
<dbReference type="EMBL" id="UINC01040407">
    <property type="protein sequence ID" value="SVB40236.1"/>
    <property type="molecule type" value="Genomic_DNA"/>
</dbReference>
<evidence type="ECO:0000313" key="1">
    <source>
        <dbReference type="EMBL" id="SVB40236.1"/>
    </source>
</evidence>
<dbReference type="AlphaFoldDB" id="A0A382DP41"/>
<name>A0A382DP41_9ZZZZ</name>
<sequence length="208" mass="23886">MENNVYLKAAKVLVKGAGTAKSNDGYVYPMYGLINFLYNIFEMNEDSFYGGDFKVRPGYAYDKFYFNRVGGAYDMSLEGLIHHIMFEEKLYHLFLNEQQISEVRTIVENSPESIYRPDIDDDDNQFANDIIDVVFFVACKCVGQWILDTGADVSNFNDEGYSISEDDSYLIFNCIQSVKDEEDISEEYDLSKLDEHTLGILEAMKAFI</sequence>